<protein>
    <recommendedName>
        <fullName evidence="11">Histidinol-phosphatase</fullName>
        <ecNumber evidence="11">3.1.3.15</ecNumber>
    </recommendedName>
</protein>
<evidence type="ECO:0000256" key="3">
    <source>
        <dbReference type="ARBA" id="ARBA00004970"/>
    </source>
</evidence>
<keyword evidence="7 13" id="KW-0378">Hydrolase</keyword>
<feature type="binding site" evidence="12">
    <location>
        <position position="217"/>
    </location>
    <ligand>
        <name>Mg(2+)</name>
        <dbReference type="ChEBI" id="CHEBI:18420"/>
        <label>1</label>
        <note>catalytic</note>
    </ligand>
</feature>
<dbReference type="Gene3D" id="3.40.190.80">
    <property type="match status" value="1"/>
</dbReference>
<evidence type="ECO:0000313" key="13">
    <source>
        <dbReference type="EMBL" id="MBD0416955.1"/>
    </source>
</evidence>
<comment type="cofactor">
    <cofactor evidence="2 12">
        <name>Mg(2+)</name>
        <dbReference type="ChEBI" id="CHEBI:18420"/>
    </cofactor>
</comment>
<feature type="binding site" evidence="12">
    <location>
        <position position="72"/>
    </location>
    <ligand>
        <name>Mg(2+)</name>
        <dbReference type="ChEBI" id="CHEBI:18420"/>
        <label>1</label>
        <note>catalytic</note>
    </ligand>
</feature>
<accession>A0A8J6PRK1</accession>
<dbReference type="PANTHER" id="PTHR43200">
    <property type="entry name" value="PHOSPHATASE"/>
    <property type="match status" value="1"/>
</dbReference>
<evidence type="ECO:0000256" key="10">
    <source>
        <dbReference type="ARBA" id="ARBA00049158"/>
    </source>
</evidence>
<dbReference type="Pfam" id="PF00459">
    <property type="entry name" value="Inositol_P"/>
    <property type="match status" value="1"/>
</dbReference>
<sequence length="266" mass="28892">MNGTIGSFSEIAAFAHEVAQDAGSQALQWFRRPIDVSVKADESPVTEADRQVEEAIRARIAGRFPEHSIFGEEYGIKGSFDAPTWVIDPIDGTRSFISGSPLWGTLIALSDNQSSQLGVIEMPALKESWTAAAAAGSWFNASDGTRAPCRTSDRSKLSEAIFYTTSPFYFSDDEREPILEISQSTAMCRFGGDCYNYGLLASGHVDLVIESKLEPYDFMALVPVIEEAGGVITDWEGKRLTLASGKRVIAASNAALHEEALLLLSR</sequence>
<dbReference type="InterPro" id="IPR000760">
    <property type="entry name" value="Inositol_monophosphatase-like"/>
</dbReference>
<name>A0A8J6PRK1_9HYPH</name>
<evidence type="ECO:0000256" key="9">
    <source>
        <dbReference type="ARBA" id="ARBA00023102"/>
    </source>
</evidence>
<dbReference type="GO" id="GO:0004401">
    <property type="term" value="F:histidinol-phosphatase activity"/>
    <property type="evidence" value="ECO:0007669"/>
    <property type="project" value="UniProtKB-UniRule"/>
</dbReference>
<comment type="catalytic activity">
    <reaction evidence="1">
        <text>a myo-inositol phosphate + H2O = myo-inositol + phosphate</text>
        <dbReference type="Rhea" id="RHEA:24056"/>
        <dbReference type="ChEBI" id="CHEBI:15377"/>
        <dbReference type="ChEBI" id="CHEBI:17268"/>
        <dbReference type="ChEBI" id="CHEBI:43474"/>
        <dbReference type="ChEBI" id="CHEBI:84139"/>
        <dbReference type="EC" id="3.1.3.25"/>
    </reaction>
</comment>
<dbReference type="EMBL" id="JACVVX010000008">
    <property type="protein sequence ID" value="MBD0416955.1"/>
    <property type="molecule type" value="Genomic_DNA"/>
</dbReference>
<evidence type="ECO:0000256" key="7">
    <source>
        <dbReference type="ARBA" id="ARBA00022801"/>
    </source>
</evidence>
<dbReference type="CDD" id="cd01641">
    <property type="entry name" value="Bacterial_IMPase_like_1"/>
    <property type="match status" value="1"/>
</dbReference>
<comment type="similarity">
    <text evidence="4">Belongs to the inositol monophosphatase superfamily.</text>
</comment>
<feature type="binding site" evidence="12">
    <location>
        <position position="90"/>
    </location>
    <ligand>
        <name>Mg(2+)</name>
        <dbReference type="ChEBI" id="CHEBI:18420"/>
        <label>2</label>
    </ligand>
</feature>
<dbReference type="PANTHER" id="PTHR43200:SF6">
    <property type="entry name" value="3'(2'),5'-BISPHOSPHATE NUCLEOTIDASE"/>
    <property type="match status" value="1"/>
</dbReference>
<organism evidence="13 14">
    <name type="scientific">Oryzicola mucosus</name>
    <dbReference type="NCBI Taxonomy" id="2767425"/>
    <lineage>
        <taxon>Bacteria</taxon>
        <taxon>Pseudomonadati</taxon>
        <taxon>Pseudomonadota</taxon>
        <taxon>Alphaproteobacteria</taxon>
        <taxon>Hyphomicrobiales</taxon>
        <taxon>Phyllobacteriaceae</taxon>
        <taxon>Oryzicola</taxon>
    </lineage>
</organism>
<evidence type="ECO:0000256" key="4">
    <source>
        <dbReference type="ARBA" id="ARBA00009759"/>
    </source>
</evidence>
<dbReference type="NCBIfam" id="TIGR02067">
    <property type="entry name" value="his_9_HisN"/>
    <property type="match status" value="1"/>
</dbReference>
<dbReference type="UniPathway" id="UPA00031">
    <property type="reaction ID" value="UER00013"/>
</dbReference>
<dbReference type="PRINTS" id="PR00377">
    <property type="entry name" value="IMPHPHTASES"/>
</dbReference>
<dbReference type="Gene3D" id="3.30.540.10">
    <property type="entry name" value="Fructose-1,6-Bisphosphatase, subunit A, domain 1"/>
    <property type="match status" value="1"/>
</dbReference>
<dbReference type="InterPro" id="IPR020583">
    <property type="entry name" value="Inositol_monoP_metal-BS"/>
</dbReference>
<evidence type="ECO:0000256" key="12">
    <source>
        <dbReference type="PIRSR" id="PIRSR600760-2"/>
    </source>
</evidence>
<keyword evidence="5" id="KW-0028">Amino-acid biosynthesis</keyword>
<evidence type="ECO:0000256" key="2">
    <source>
        <dbReference type="ARBA" id="ARBA00001946"/>
    </source>
</evidence>
<dbReference type="Proteomes" id="UP000643405">
    <property type="component" value="Unassembled WGS sequence"/>
</dbReference>
<keyword evidence="14" id="KW-1185">Reference proteome</keyword>
<dbReference type="SUPFAM" id="SSF56655">
    <property type="entry name" value="Carbohydrate phosphatase"/>
    <property type="match status" value="1"/>
</dbReference>
<evidence type="ECO:0000256" key="6">
    <source>
        <dbReference type="ARBA" id="ARBA00022723"/>
    </source>
</evidence>
<evidence type="ECO:0000256" key="5">
    <source>
        <dbReference type="ARBA" id="ARBA00022605"/>
    </source>
</evidence>
<dbReference type="GO" id="GO:0052834">
    <property type="term" value="F:inositol monophosphate phosphatase activity"/>
    <property type="evidence" value="ECO:0007669"/>
    <property type="project" value="UniProtKB-EC"/>
</dbReference>
<feature type="binding site" evidence="12">
    <location>
        <position position="91"/>
    </location>
    <ligand>
        <name>Mg(2+)</name>
        <dbReference type="ChEBI" id="CHEBI:18420"/>
        <label>1</label>
        <note>catalytic</note>
    </ligand>
</feature>
<keyword evidence="8 12" id="KW-0460">Magnesium</keyword>
<dbReference type="FunFam" id="3.30.540.10:FF:000003">
    <property type="entry name" value="Inositol-1-monophosphatase"/>
    <property type="match status" value="1"/>
</dbReference>
<feature type="binding site" evidence="12">
    <location>
        <position position="88"/>
    </location>
    <ligand>
        <name>Mg(2+)</name>
        <dbReference type="ChEBI" id="CHEBI:18420"/>
        <label>1</label>
        <note>catalytic</note>
    </ligand>
</feature>
<evidence type="ECO:0000313" key="14">
    <source>
        <dbReference type="Proteomes" id="UP000643405"/>
    </source>
</evidence>
<dbReference type="AlphaFoldDB" id="A0A8J6PRK1"/>
<reference evidence="13" key="1">
    <citation type="submission" date="2020-09" db="EMBL/GenBank/DDBJ databases">
        <title>Genome seq and assembly of Tianweitania sp.</title>
        <authorList>
            <person name="Chhetri G."/>
        </authorList>
    </citation>
    <scope>NUCLEOTIDE SEQUENCE</scope>
    <source>
        <strain evidence="13">Rool2</strain>
    </source>
</reference>
<keyword evidence="6 12" id="KW-0479">Metal-binding</keyword>
<dbReference type="InterPro" id="IPR051090">
    <property type="entry name" value="Inositol_monoP_superfamily"/>
</dbReference>
<dbReference type="PROSITE" id="PS00629">
    <property type="entry name" value="IMP_1"/>
    <property type="match status" value="1"/>
</dbReference>
<evidence type="ECO:0000256" key="11">
    <source>
        <dbReference type="NCBIfam" id="TIGR02067"/>
    </source>
</evidence>
<gene>
    <name evidence="13" type="primary">hisN</name>
    <name evidence="13" type="ORF">ICI42_20085</name>
</gene>
<evidence type="ECO:0000256" key="1">
    <source>
        <dbReference type="ARBA" id="ARBA00001033"/>
    </source>
</evidence>
<evidence type="ECO:0000256" key="8">
    <source>
        <dbReference type="ARBA" id="ARBA00022842"/>
    </source>
</evidence>
<comment type="pathway">
    <text evidence="3">Amino-acid biosynthesis; L-histidine biosynthesis; L-histidine from 5-phospho-alpha-D-ribose 1-diphosphate: step 8/9.</text>
</comment>
<dbReference type="EC" id="3.1.3.15" evidence="11"/>
<dbReference type="GO" id="GO:0046872">
    <property type="term" value="F:metal ion binding"/>
    <property type="evidence" value="ECO:0007669"/>
    <property type="project" value="UniProtKB-KW"/>
</dbReference>
<dbReference type="GO" id="GO:0000105">
    <property type="term" value="P:L-histidine biosynthetic process"/>
    <property type="evidence" value="ECO:0007669"/>
    <property type="project" value="UniProtKB-UniRule"/>
</dbReference>
<comment type="caution">
    <text evidence="13">The sequence shown here is derived from an EMBL/GenBank/DDBJ whole genome shotgun (WGS) entry which is preliminary data.</text>
</comment>
<comment type="catalytic activity">
    <reaction evidence="10">
        <text>L-histidinol phosphate + H2O = L-histidinol + phosphate</text>
        <dbReference type="Rhea" id="RHEA:14465"/>
        <dbReference type="ChEBI" id="CHEBI:15377"/>
        <dbReference type="ChEBI" id="CHEBI:43474"/>
        <dbReference type="ChEBI" id="CHEBI:57699"/>
        <dbReference type="ChEBI" id="CHEBI:57980"/>
        <dbReference type="EC" id="3.1.3.15"/>
    </reaction>
</comment>
<dbReference type="RefSeq" id="WP_188166392.1">
    <property type="nucleotide sequence ID" value="NZ_JACVVX010000008.1"/>
</dbReference>
<dbReference type="InterPro" id="IPR011809">
    <property type="entry name" value="His_9_proposed"/>
</dbReference>
<proteinExistence type="inferred from homology"/>
<keyword evidence="9" id="KW-0368">Histidine biosynthesis</keyword>